<gene>
    <name evidence="18" type="ORF">M231_06334</name>
</gene>
<keyword evidence="7 16" id="KW-0963">Cytoplasm</keyword>
<evidence type="ECO:0000256" key="10">
    <source>
        <dbReference type="ARBA" id="ARBA00022691"/>
    </source>
</evidence>
<organism evidence="18 19">
    <name type="scientific">Tremella mesenterica</name>
    <name type="common">Jelly fungus</name>
    <dbReference type="NCBI Taxonomy" id="5217"/>
    <lineage>
        <taxon>Eukaryota</taxon>
        <taxon>Fungi</taxon>
        <taxon>Dikarya</taxon>
        <taxon>Basidiomycota</taxon>
        <taxon>Agaricomycotina</taxon>
        <taxon>Tremellomycetes</taxon>
        <taxon>Tremellales</taxon>
        <taxon>Tremellaceae</taxon>
        <taxon>Tremella</taxon>
    </lineage>
</organism>
<comment type="caution">
    <text evidence="18">The sequence shown here is derived from an EMBL/GenBank/DDBJ whole genome shotgun (WGS) entry which is preliminary data.</text>
</comment>
<evidence type="ECO:0000256" key="5">
    <source>
        <dbReference type="ARBA" id="ARBA00012795"/>
    </source>
</evidence>
<dbReference type="Proteomes" id="UP000289152">
    <property type="component" value="Unassembled WGS sequence"/>
</dbReference>
<accession>A0A4Q1BC40</accession>
<comment type="function">
    <text evidence="16">Adenosyl-L-methionine (AdoMet)-dependent tRNA (uracil-O(2)-)-methyltransferase.</text>
</comment>
<dbReference type="GO" id="GO:1990904">
    <property type="term" value="C:ribonucleoprotein complex"/>
    <property type="evidence" value="ECO:0007669"/>
    <property type="project" value="UniProtKB-KW"/>
</dbReference>
<evidence type="ECO:0000313" key="19">
    <source>
        <dbReference type="Proteomes" id="UP000289152"/>
    </source>
</evidence>
<evidence type="ECO:0000313" key="18">
    <source>
        <dbReference type="EMBL" id="RXK36369.1"/>
    </source>
</evidence>
<evidence type="ECO:0000256" key="13">
    <source>
        <dbReference type="ARBA" id="ARBA00022980"/>
    </source>
</evidence>
<keyword evidence="13 18" id="KW-0689">Ribosomal protein</keyword>
<feature type="region of interest" description="Disordered" evidence="17">
    <location>
        <begin position="107"/>
        <end position="138"/>
    </location>
</feature>
<dbReference type="InterPro" id="IPR011332">
    <property type="entry name" value="Ribosomal_zn-bd"/>
</dbReference>
<feature type="region of interest" description="Disordered" evidence="17">
    <location>
        <begin position="1"/>
        <end position="43"/>
    </location>
</feature>
<keyword evidence="10 16" id="KW-0949">S-adenosyl-L-methionine</keyword>
<keyword evidence="19" id="KW-1185">Reference proteome</keyword>
<proteinExistence type="inferred from homology"/>
<dbReference type="GO" id="GO:0141101">
    <property type="term" value="F:tRNA(Ser) (uridine(44)-2'-O-)-methyltransferase activity"/>
    <property type="evidence" value="ECO:0007669"/>
    <property type="project" value="UniProtKB-EC"/>
</dbReference>
<feature type="compositionally biased region" description="Low complexity" evidence="17">
    <location>
        <begin position="34"/>
        <end position="43"/>
    </location>
</feature>
<keyword evidence="8 16" id="KW-0489">Methyltransferase</keyword>
<evidence type="ECO:0000256" key="8">
    <source>
        <dbReference type="ARBA" id="ARBA00022603"/>
    </source>
</evidence>
<evidence type="ECO:0000256" key="16">
    <source>
        <dbReference type="RuleBase" id="RU368004"/>
    </source>
</evidence>
<dbReference type="InterPro" id="IPR023407">
    <property type="entry name" value="Ribosomal_eS27_Zn-bd_dom_sf"/>
</dbReference>
<dbReference type="Gene3D" id="2.20.25.100">
    <property type="entry name" value="Zn-binding ribosomal proteins"/>
    <property type="match status" value="1"/>
</dbReference>
<keyword evidence="9 16" id="KW-0808">Transferase</keyword>
<keyword evidence="11 16" id="KW-0819">tRNA processing</keyword>
<dbReference type="STRING" id="5217.A0A4Q1BC40"/>
<dbReference type="GO" id="GO:0030488">
    <property type="term" value="P:tRNA methylation"/>
    <property type="evidence" value="ECO:0007669"/>
    <property type="project" value="UniProtKB-UniRule"/>
</dbReference>
<evidence type="ECO:0000256" key="17">
    <source>
        <dbReference type="SAM" id="MobiDB-lite"/>
    </source>
</evidence>
<comment type="cofactor">
    <cofactor evidence="1">
        <name>Zn(2+)</name>
        <dbReference type="ChEBI" id="CHEBI:29105"/>
    </cofactor>
</comment>
<dbReference type="GO" id="GO:0006412">
    <property type="term" value="P:translation"/>
    <property type="evidence" value="ECO:0007669"/>
    <property type="project" value="InterPro"/>
</dbReference>
<evidence type="ECO:0000256" key="4">
    <source>
        <dbReference type="ARBA" id="ARBA00010919"/>
    </source>
</evidence>
<dbReference type="GO" id="GO:0005840">
    <property type="term" value="C:ribosome"/>
    <property type="evidence" value="ECO:0007669"/>
    <property type="project" value="UniProtKB-KW"/>
</dbReference>
<dbReference type="InterPro" id="IPR000592">
    <property type="entry name" value="Ribosomal_eS27"/>
</dbReference>
<comment type="catalytic activity">
    <reaction evidence="15 16">
        <text>uridine(44) in tRNA(Ser) + S-adenosyl-L-methionine = 2'-O-methyluridine(44) in tRNA(Ser) + S-adenosyl-L-homocysteine + H(+)</text>
        <dbReference type="Rhea" id="RHEA:43100"/>
        <dbReference type="Rhea" id="RHEA-COMP:10339"/>
        <dbReference type="Rhea" id="RHEA-COMP:10340"/>
        <dbReference type="ChEBI" id="CHEBI:15378"/>
        <dbReference type="ChEBI" id="CHEBI:57856"/>
        <dbReference type="ChEBI" id="CHEBI:59789"/>
        <dbReference type="ChEBI" id="CHEBI:65315"/>
        <dbReference type="ChEBI" id="CHEBI:74478"/>
        <dbReference type="EC" id="2.1.1.211"/>
    </reaction>
</comment>
<protein>
    <recommendedName>
        <fullName evidence="6 16">tRNA (uracil-O(2)-)-methyltransferase</fullName>
        <ecNumber evidence="5 16">2.1.1.211</ecNumber>
    </recommendedName>
</protein>
<dbReference type="PROSITE" id="PS01168">
    <property type="entry name" value="RIBOSOMAL_S27E"/>
    <property type="match status" value="1"/>
</dbReference>
<dbReference type="InterPro" id="IPR011671">
    <property type="entry name" value="tRNA_uracil_MeTrfase"/>
</dbReference>
<dbReference type="HAMAP" id="MF_00371">
    <property type="entry name" value="Ribosomal_eS27"/>
    <property type="match status" value="1"/>
</dbReference>
<dbReference type="InParanoid" id="A0A4Q1BC40"/>
<evidence type="ECO:0000256" key="9">
    <source>
        <dbReference type="ARBA" id="ARBA00022679"/>
    </source>
</evidence>
<dbReference type="EC" id="2.1.1.211" evidence="5 16"/>
<comment type="similarity">
    <text evidence="3 16">Belongs to the TRM44 family.</text>
</comment>
<dbReference type="Pfam" id="PF07757">
    <property type="entry name" value="AdoMet_MTase"/>
    <property type="match status" value="1"/>
</dbReference>
<evidence type="ECO:0000256" key="14">
    <source>
        <dbReference type="ARBA" id="ARBA00023274"/>
    </source>
</evidence>
<dbReference type="PANTHER" id="PTHR21210">
    <property type="entry name" value="TRNA (URACIL-O(2)-)-METHYLTRANSFERASE-RELATED"/>
    <property type="match status" value="1"/>
</dbReference>
<dbReference type="SUPFAM" id="SSF57829">
    <property type="entry name" value="Zn-binding ribosomal proteins"/>
    <property type="match status" value="1"/>
</dbReference>
<feature type="region of interest" description="Disordered" evidence="17">
    <location>
        <begin position="274"/>
        <end position="327"/>
    </location>
</feature>
<keyword evidence="14" id="KW-0687">Ribonucleoprotein</keyword>
<evidence type="ECO:0000256" key="3">
    <source>
        <dbReference type="ARBA" id="ARBA00009056"/>
    </source>
</evidence>
<keyword evidence="12" id="KW-0862">Zinc</keyword>
<evidence type="ECO:0000256" key="6">
    <source>
        <dbReference type="ARBA" id="ARBA00017788"/>
    </source>
</evidence>
<evidence type="ECO:0000256" key="1">
    <source>
        <dbReference type="ARBA" id="ARBA00001947"/>
    </source>
</evidence>
<dbReference type="PANTHER" id="PTHR21210:SF0">
    <property type="entry name" value="TRNA (URACIL-O(2)-)-METHYLTRANSFERASE-RELATED"/>
    <property type="match status" value="1"/>
</dbReference>
<sequence>MTAKIPLAPGGFSAPPFRPFGTSAHSSTSHEAGPSRPSLIPPRRSITDLLGEGWLETLSTPCHFDLKVFLNVTKELVLHPERNSTVILRADPLPPRRRAFDEDEHVNLGHIPSDGQLDLHTSDVSETSKKQVKESDYDDLPGGSVSLEILEEMRVRLMPKQVKRDSRIDQTAQFYRTASRLLAREFPFKPNIDTDEDHEGDSTIAYEEGLVVLTPEVKTVEDVPYYHPPVKKLAFRWEEVDFSNFPQSVDDEDHESPIRARLSIAYLPFPPSSPAHISRPPSRLPTPFLPSPLRTVPKRRSPLAPPDSQSAEIPTGDISRSSDPAVPAATGAAAGVEVRLHRTLLALLEKVYKHGYGSMVGYVKRRQHDVRISSCFNTVNQIYKLMLQVVVQRESFQDLYLELKEKHRHLDSRAPKPGSSKVEDVKRHVWKEPGLPHDLSCTFDTISLSTWGEQDVAVAAFLMLLWKEMYPPRAPLEADETLQWDTWGRPKGGFVDLGCGNGLLVHILISEGYHGKGYELRSRRTWPLYPPKTREALVELPINPVRWFPSTSEEWVTGFWPGKEDCVVKEGVFLIGNHADELTPWLPLLSLIPTEPVPHLSLPCCLHTLDGTFTRLVFHPPPHPNTPLNGFEDGLEAGNSRYKAYIMWLGWMGLMCGWEWEKEGLRVPSTRGWGIVGRKRWASTPEQLHECRSWALGQVEETALAIDLLNRPVEAQARLHKLKGLVPRPLSFFMDVKCPGCFQITIVFSHATTVVQCANCGTALCQPTGGKAKLTEGCSFRKKN</sequence>
<feature type="compositionally biased region" description="Basic and acidic residues" evidence="17">
    <location>
        <begin position="120"/>
        <end position="135"/>
    </location>
</feature>
<evidence type="ECO:0000256" key="2">
    <source>
        <dbReference type="ARBA" id="ARBA00004496"/>
    </source>
</evidence>
<dbReference type="AlphaFoldDB" id="A0A4Q1BC40"/>
<dbReference type="GO" id="GO:0003735">
    <property type="term" value="F:structural constituent of ribosome"/>
    <property type="evidence" value="ECO:0007669"/>
    <property type="project" value="InterPro"/>
</dbReference>
<name>A0A4Q1BC40_TREME</name>
<feature type="compositionally biased region" description="Polar residues" evidence="17">
    <location>
        <begin position="307"/>
        <end position="322"/>
    </location>
</feature>
<reference evidence="18 19" key="1">
    <citation type="submission" date="2016-06" db="EMBL/GenBank/DDBJ databases">
        <title>Evolution of pathogenesis and genome organization in the Tremellales.</title>
        <authorList>
            <person name="Cuomo C."/>
            <person name="Litvintseva A."/>
            <person name="Heitman J."/>
            <person name="Chen Y."/>
            <person name="Sun S."/>
            <person name="Springer D."/>
            <person name="Dromer F."/>
            <person name="Young S."/>
            <person name="Zeng Q."/>
            <person name="Chapman S."/>
            <person name="Gujja S."/>
            <person name="Saif S."/>
            <person name="Birren B."/>
        </authorList>
    </citation>
    <scope>NUCLEOTIDE SEQUENCE [LARGE SCALE GENOMIC DNA]</scope>
    <source>
        <strain evidence="18 19">ATCC 28783</strain>
    </source>
</reference>
<evidence type="ECO:0000256" key="7">
    <source>
        <dbReference type="ARBA" id="ARBA00022490"/>
    </source>
</evidence>
<dbReference type="EMBL" id="SDIL01000099">
    <property type="protein sequence ID" value="RXK36369.1"/>
    <property type="molecule type" value="Genomic_DNA"/>
</dbReference>
<evidence type="ECO:0000256" key="12">
    <source>
        <dbReference type="ARBA" id="ARBA00022833"/>
    </source>
</evidence>
<comment type="subcellular location">
    <subcellularLocation>
        <location evidence="2 16">Cytoplasm</location>
    </subcellularLocation>
</comment>
<evidence type="ECO:0000256" key="15">
    <source>
        <dbReference type="ARBA" id="ARBA00047957"/>
    </source>
</evidence>
<dbReference type="GO" id="GO:0005737">
    <property type="term" value="C:cytoplasm"/>
    <property type="evidence" value="ECO:0007669"/>
    <property type="project" value="UniProtKB-SubCell"/>
</dbReference>
<dbReference type="OrthoDB" id="10047021at2759"/>
<evidence type="ECO:0000256" key="11">
    <source>
        <dbReference type="ARBA" id="ARBA00022694"/>
    </source>
</evidence>
<dbReference type="VEuPathDB" id="FungiDB:TREMEDRAFT_42864"/>
<dbReference type="FunFam" id="2.20.25.100:FF:000001">
    <property type="entry name" value="40S ribosomal protein S27"/>
    <property type="match status" value="1"/>
</dbReference>
<dbReference type="Pfam" id="PF01667">
    <property type="entry name" value="Ribosomal_S27e"/>
    <property type="match status" value="1"/>
</dbReference>
<comment type="similarity">
    <text evidence="4">Belongs to the eukaryotic ribosomal protein eS27 family.</text>
</comment>